<evidence type="ECO:0000313" key="2">
    <source>
        <dbReference type="WBParaSite" id="JU765_v2.g2640.t1"/>
    </source>
</evidence>
<sequence>RRLRTVLMEFNSEQLAYKEKCEARIHSYLKVGTEKEMIDDLNDTVDDFTRLSKQTNSALQPLIEDADRQDDTGEAQYRIKKNQTFTLKRRTEKEMIDDLNDTVDDFTRLSKQTNSALQPLIEDADRQDDTGEAQYRIKKNQTFTLKRRLRTVLMEFNSEQLAYKEKCEARIHSYLKVVDDKMTEDEIDKAIETGKFYSTVSIIMGNREVAEIVKRDVQNRHEDIIKLERSIAELHAMFVDVAQLVESQGELIDNIETNIARAVDYTQKAAKNVTQAKEAKRRNLKMKVAICACLTLLIFLLLTLGAGAFCFYLPFLCR</sequence>
<organism evidence="1 2">
    <name type="scientific">Panagrolaimus sp. JU765</name>
    <dbReference type="NCBI Taxonomy" id="591449"/>
    <lineage>
        <taxon>Eukaryota</taxon>
        <taxon>Metazoa</taxon>
        <taxon>Ecdysozoa</taxon>
        <taxon>Nematoda</taxon>
        <taxon>Chromadorea</taxon>
        <taxon>Rhabditida</taxon>
        <taxon>Tylenchina</taxon>
        <taxon>Panagrolaimomorpha</taxon>
        <taxon>Panagrolaimoidea</taxon>
        <taxon>Panagrolaimidae</taxon>
        <taxon>Panagrolaimus</taxon>
    </lineage>
</organism>
<proteinExistence type="predicted"/>
<protein>
    <submittedName>
        <fullName evidence="2">t-SNARE coiled-coil homology domain-containing protein</fullName>
    </submittedName>
</protein>
<accession>A0AC34R263</accession>
<evidence type="ECO:0000313" key="1">
    <source>
        <dbReference type="Proteomes" id="UP000887576"/>
    </source>
</evidence>
<dbReference type="WBParaSite" id="JU765_v2.g2640.t1">
    <property type="protein sequence ID" value="JU765_v2.g2640.t1"/>
    <property type="gene ID" value="JU765_v2.g2640"/>
</dbReference>
<name>A0AC34R263_9BILA</name>
<reference evidence="2" key="1">
    <citation type="submission" date="2022-11" db="UniProtKB">
        <authorList>
            <consortium name="WormBaseParasite"/>
        </authorList>
    </citation>
    <scope>IDENTIFICATION</scope>
</reference>
<dbReference type="Proteomes" id="UP000887576">
    <property type="component" value="Unplaced"/>
</dbReference>